<sequence length="291" mass="32174">MLTHACPCHVGERRKRHSSQLVDKKSNDSVTWTQPYTIPRPPARARQEKQQQLEWSQPPSKSKTQPRHQLTTALQGPTPFSLPLPEQQQHPLHQVPPRSNLGPTDEDHDDNHDVHRDDAAGNVLFDNNQPSDHTSDTMHLKDLLWLGELDKLSGYNALHLAAYYGQASIVRLLLKTRPADVDLLTDHGQSALHIAIAGLHVDVVVALLDYGADLVLPDNLGRTPLHVAVMAGAHDAARLLVDRRLECLHVRDVTGCTPLHVAVMLGHDDVVRLFLGRGGAPSFYDSILVAS</sequence>
<dbReference type="AlphaFoldDB" id="A0A9P8MQ58"/>
<keyword evidence="6" id="KW-1185">Reference proteome</keyword>
<evidence type="ECO:0000313" key="6">
    <source>
        <dbReference type="Proteomes" id="UP000824596"/>
    </source>
</evidence>
<dbReference type="GeneID" id="68358714"/>
<evidence type="ECO:0000256" key="3">
    <source>
        <dbReference type="PROSITE-ProRule" id="PRU00023"/>
    </source>
</evidence>
<feature type="compositionally biased region" description="Polar residues" evidence="4">
    <location>
        <begin position="52"/>
        <end position="75"/>
    </location>
</feature>
<comment type="caution">
    <text evidence="5">The sequence shown here is derived from an EMBL/GenBank/DDBJ whole genome shotgun (WGS) entry which is preliminary data.</text>
</comment>
<dbReference type="PANTHER" id="PTHR24198">
    <property type="entry name" value="ANKYRIN REPEAT AND PROTEIN KINASE DOMAIN-CONTAINING PROTEIN"/>
    <property type="match status" value="1"/>
</dbReference>
<dbReference type="Pfam" id="PF12796">
    <property type="entry name" value="Ank_2"/>
    <property type="match status" value="2"/>
</dbReference>
<evidence type="ECO:0000256" key="1">
    <source>
        <dbReference type="ARBA" id="ARBA00022737"/>
    </source>
</evidence>
<dbReference type="Proteomes" id="UP000824596">
    <property type="component" value="Unassembled WGS sequence"/>
</dbReference>
<name>A0A9P8MQ58_9HYPO</name>
<evidence type="ECO:0000256" key="4">
    <source>
        <dbReference type="SAM" id="MobiDB-lite"/>
    </source>
</evidence>
<dbReference type="PROSITE" id="PS50088">
    <property type="entry name" value="ANK_REPEAT"/>
    <property type="match status" value="4"/>
</dbReference>
<feature type="repeat" description="ANK" evidence="3">
    <location>
        <begin position="153"/>
        <end position="175"/>
    </location>
</feature>
<evidence type="ECO:0000256" key="2">
    <source>
        <dbReference type="ARBA" id="ARBA00023043"/>
    </source>
</evidence>
<gene>
    <name evidence="5" type="ORF">HRG_09585</name>
</gene>
<feature type="repeat" description="ANK" evidence="3">
    <location>
        <begin position="220"/>
        <end position="243"/>
    </location>
</feature>
<feature type="repeat" description="ANK" evidence="3">
    <location>
        <begin position="254"/>
        <end position="286"/>
    </location>
</feature>
<accession>A0A9P8MQ58</accession>
<dbReference type="EMBL" id="JAIZPD010000013">
    <property type="protein sequence ID" value="KAH0959124.1"/>
    <property type="molecule type" value="Genomic_DNA"/>
</dbReference>
<keyword evidence="2 3" id="KW-0040">ANK repeat</keyword>
<dbReference type="Gene3D" id="1.25.40.20">
    <property type="entry name" value="Ankyrin repeat-containing domain"/>
    <property type="match status" value="2"/>
</dbReference>
<evidence type="ECO:0000313" key="5">
    <source>
        <dbReference type="EMBL" id="KAH0959124.1"/>
    </source>
</evidence>
<dbReference type="PROSITE" id="PS50297">
    <property type="entry name" value="ANK_REP_REGION"/>
    <property type="match status" value="4"/>
</dbReference>
<dbReference type="PANTHER" id="PTHR24198:SF165">
    <property type="entry name" value="ANKYRIN REPEAT-CONTAINING PROTEIN-RELATED"/>
    <property type="match status" value="1"/>
</dbReference>
<dbReference type="InterPro" id="IPR002110">
    <property type="entry name" value="Ankyrin_rpt"/>
</dbReference>
<proteinExistence type="predicted"/>
<reference evidence="5" key="1">
    <citation type="submission" date="2021-09" db="EMBL/GenBank/DDBJ databases">
        <title>A high-quality genome of the endoparasitic fungus Hirsutella rhossiliensis with a comparison of Hirsutella genomes reveals transposable elements contributing to genome size variation.</title>
        <authorList>
            <person name="Lin R."/>
            <person name="Jiao Y."/>
            <person name="Sun X."/>
            <person name="Ling J."/>
            <person name="Xie B."/>
            <person name="Cheng X."/>
        </authorList>
    </citation>
    <scope>NUCLEOTIDE SEQUENCE</scope>
    <source>
        <strain evidence="5">HR02</strain>
    </source>
</reference>
<feature type="repeat" description="ANK" evidence="3">
    <location>
        <begin position="187"/>
        <end position="219"/>
    </location>
</feature>
<keyword evidence="1" id="KW-0677">Repeat</keyword>
<protein>
    <submittedName>
        <fullName evidence="5">Ankyrin repeats (Many copies) domain-containing protein</fullName>
    </submittedName>
</protein>
<dbReference type="SMART" id="SM00248">
    <property type="entry name" value="ANK"/>
    <property type="match status" value="4"/>
</dbReference>
<organism evidence="5 6">
    <name type="scientific">Hirsutella rhossiliensis</name>
    <dbReference type="NCBI Taxonomy" id="111463"/>
    <lineage>
        <taxon>Eukaryota</taxon>
        <taxon>Fungi</taxon>
        <taxon>Dikarya</taxon>
        <taxon>Ascomycota</taxon>
        <taxon>Pezizomycotina</taxon>
        <taxon>Sordariomycetes</taxon>
        <taxon>Hypocreomycetidae</taxon>
        <taxon>Hypocreales</taxon>
        <taxon>Ophiocordycipitaceae</taxon>
        <taxon>Hirsutella</taxon>
    </lineage>
</organism>
<dbReference type="RefSeq" id="XP_044716637.1">
    <property type="nucleotide sequence ID" value="XM_044868056.1"/>
</dbReference>
<feature type="region of interest" description="Disordered" evidence="4">
    <location>
        <begin position="1"/>
        <end position="135"/>
    </location>
</feature>
<dbReference type="OrthoDB" id="20872at2759"/>
<dbReference type="InterPro" id="IPR036770">
    <property type="entry name" value="Ankyrin_rpt-contain_sf"/>
</dbReference>
<feature type="compositionally biased region" description="Basic and acidic residues" evidence="4">
    <location>
        <begin position="109"/>
        <end position="119"/>
    </location>
</feature>
<dbReference type="SUPFAM" id="SSF48403">
    <property type="entry name" value="Ankyrin repeat"/>
    <property type="match status" value="1"/>
</dbReference>
<feature type="compositionally biased region" description="Low complexity" evidence="4">
    <location>
        <begin position="83"/>
        <end position="97"/>
    </location>
</feature>